<comment type="caution">
    <text evidence="2">The sequence shown here is derived from an EMBL/GenBank/DDBJ whole genome shotgun (WGS) entry which is preliminary data.</text>
</comment>
<gene>
    <name evidence="2" type="ORF">CPLU01_14815</name>
</gene>
<dbReference type="EMBL" id="WIGO01000423">
    <property type="protein sequence ID" value="KAF6812766.1"/>
    <property type="molecule type" value="Genomic_DNA"/>
</dbReference>
<reference evidence="2" key="1">
    <citation type="journal article" date="2020" name="Phytopathology">
        <title>Genome Sequence Resources of Colletotrichum truncatum, C. plurivorum, C. musicola, and C. sojae: Four Species Pathogenic to Soybean (Glycine max).</title>
        <authorList>
            <person name="Rogerio F."/>
            <person name="Boufleur T.R."/>
            <person name="Ciampi-Guillardi M."/>
            <person name="Sukno S.A."/>
            <person name="Thon M.R."/>
            <person name="Massola Junior N.S."/>
            <person name="Baroncelli R."/>
        </authorList>
    </citation>
    <scope>NUCLEOTIDE SEQUENCE</scope>
    <source>
        <strain evidence="2">LFN00145</strain>
    </source>
</reference>
<name>A0A8H6JHK9_9PEZI</name>
<keyword evidence="3" id="KW-1185">Reference proteome</keyword>
<evidence type="ECO:0000313" key="2">
    <source>
        <dbReference type="EMBL" id="KAF6812766.1"/>
    </source>
</evidence>
<dbReference type="Proteomes" id="UP000654918">
    <property type="component" value="Unassembled WGS sequence"/>
</dbReference>
<feature type="chain" id="PRO_5034558525" evidence="1">
    <location>
        <begin position="19"/>
        <end position="101"/>
    </location>
</feature>
<organism evidence="2 3">
    <name type="scientific">Colletotrichum plurivorum</name>
    <dbReference type="NCBI Taxonomy" id="2175906"/>
    <lineage>
        <taxon>Eukaryota</taxon>
        <taxon>Fungi</taxon>
        <taxon>Dikarya</taxon>
        <taxon>Ascomycota</taxon>
        <taxon>Pezizomycotina</taxon>
        <taxon>Sordariomycetes</taxon>
        <taxon>Hypocreomycetidae</taxon>
        <taxon>Glomerellales</taxon>
        <taxon>Glomerellaceae</taxon>
        <taxon>Colletotrichum</taxon>
        <taxon>Colletotrichum orchidearum species complex</taxon>
    </lineage>
</organism>
<evidence type="ECO:0000256" key="1">
    <source>
        <dbReference type="SAM" id="SignalP"/>
    </source>
</evidence>
<keyword evidence="1" id="KW-0732">Signal</keyword>
<protein>
    <submittedName>
        <fullName evidence="2">Uncharacterized protein</fullName>
    </submittedName>
</protein>
<evidence type="ECO:0000313" key="3">
    <source>
        <dbReference type="Proteomes" id="UP000654918"/>
    </source>
</evidence>
<dbReference type="AlphaFoldDB" id="A0A8H6JHK9"/>
<sequence>MHLSSVIIVAAAVATSLASVAEPPFQLAERQETCAPLWEIALSVRQGFITKRATINPLGLESYDRFLQYYESGMYNMLESCGLLQSFRYPPRSDRIQQDNA</sequence>
<proteinExistence type="predicted"/>
<feature type="signal peptide" evidence="1">
    <location>
        <begin position="1"/>
        <end position="18"/>
    </location>
</feature>
<accession>A0A8H6JHK9</accession>